<proteinExistence type="predicted"/>
<evidence type="ECO:0000313" key="2">
    <source>
        <dbReference type="Proteomes" id="UP001163739"/>
    </source>
</evidence>
<organism evidence="1 2">
    <name type="scientific">Alkalimarinus alittae</name>
    <dbReference type="NCBI Taxonomy" id="2961619"/>
    <lineage>
        <taxon>Bacteria</taxon>
        <taxon>Pseudomonadati</taxon>
        <taxon>Pseudomonadota</taxon>
        <taxon>Gammaproteobacteria</taxon>
        <taxon>Alteromonadales</taxon>
        <taxon>Alteromonadaceae</taxon>
        <taxon>Alkalimarinus</taxon>
    </lineage>
</organism>
<dbReference type="Proteomes" id="UP001163739">
    <property type="component" value="Chromosome"/>
</dbReference>
<gene>
    <name evidence="1" type="ORF">NKI27_12455</name>
</gene>
<evidence type="ECO:0000313" key="1">
    <source>
        <dbReference type="EMBL" id="UZE94886.1"/>
    </source>
</evidence>
<dbReference type="EMBL" id="CP100390">
    <property type="protein sequence ID" value="UZE94886.1"/>
    <property type="molecule type" value="Genomic_DNA"/>
</dbReference>
<reference evidence="1" key="1">
    <citation type="submission" date="2022-06" db="EMBL/GenBank/DDBJ databases">
        <title>Alkalimarinus sp. nov., isolated from gut of a Alitta virens.</title>
        <authorList>
            <person name="Yang A.I."/>
            <person name="Shin N.-R."/>
        </authorList>
    </citation>
    <scope>NUCLEOTIDE SEQUENCE</scope>
    <source>
        <strain evidence="1">A2M4</strain>
    </source>
</reference>
<protein>
    <submittedName>
        <fullName evidence="1">Uncharacterized protein</fullName>
    </submittedName>
</protein>
<dbReference type="Gene3D" id="3.40.50.1820">
    <property type="entry name" value="alpha/beta hydrolase"/>
    <property type="match status" value="1"/>
</dbReference>
<keyword evidence="2" id="KW-1185">Reference proteome</keyword>
<name>A0ABY6MYG6_9ALTE</name>
<accession>A0ABY6MYG6</accession>
<sequence>MYKKTLLSLAVASTLTLTGCLDSGDKSKNASPDYKIVDTTFDTSKTRPIFQPNPISPSVAVPSNYDLLMLLGATKKNYDFTGISSGTSPASNAINDFDGFSTTGQFDIRFNNSLNPATVLKGQSVFVVPLNTLPVSALAPLAVPKAIDPSNIDQSAPFDLATYADPSKLNYRVEVASVDSGTNNAIRITPLLPLPSQTKFLVFMTDAILDTDGVAIEPSKDYSYYSTAEDKELGSASLQAVRDLVKGHDTLARAFVKAGNIPNNVVMSHTFTTTDPDTVMHAMASPGTAMTQIGQQVVLLSALQVVKDEKPLLKSAKDQFAALKEALAIIADPSDSTTDEIAFAQKVGAALAPYQADATLAPTLIGEAFAQGGFPFPKPRDSHIYSDVNASTLTTFAALPDGHSLKTASMAVNVSQGAIELPYYSPLPAGSDGTSLVTGLWRGSETLETLLNTSITSRQGSIPTLSNFSFLRDEDGTFNVTYWSPIPEEQATVAVPITIIKPNNNAPACGGTGRIDQVAIFQHGITADRSVSLIPAVNMAATACIATVAIDQPLHGLGGANLGSVPGLDVLTADDVAGSPVSDADYIGERHFMFTDTSGTLTPELQTDITNVESGSLAINIKSLQTTRDSLRQAANDLLNVNASLKTLGLSGVLGSNILAGKPVHFIGHSLGGIAGTPYAAINNNQAARLTYAAPALAPLFGGTTPFNSQPFFSELESVSLMNTGGQLTKLAENSSVFSGAIVNGLGSFGVTQGSSDFESFLYTWQGTVDAIDPLNYAIDLGSTTTKILISEVLNDLRVPNEANVNPLSPATSAPLAGTEPLMALLDIGLGGSDLSDGSEGLGIIDASSTASAGLTPPQASFFANSNPCADASHVTFIAPATPENPNDAICPGGSDTSAAFKEMITEVTTLIAAGVIPVANPTVLGTSTTIGKALDQN</sequence>
<dbReference type="RefSeq" id="WP_265046378.1">
    <property type="nucleotide sequence ID" value="NZ_CP100390.1"/>
</dbReference>
<dbReference type="InterPro" id="IPR029058">
    <property type="entry name" value="AB_hydrolase_fold"/>
</dbReference>
<dbReference type="PROSITE" id="PS51257">
    <property type="entry name" value="PROKAR_LIPOPROTEIN"/>
    <property type="match status" value="1"/>
</dbReference>
<dbReference type="SUPFAM" id="SSF53474">
    <property type="entry name" value="alpha/beta-Hydrolases"/>
    <property type="match status" value="1"/>
</dbReference>